<evidence type="ECO:0000256" key="1">
    <source>
        <dbReference type="ARBA" id="ARBA00001974"/>
    </source>
</evidence>
<keyword evidence="3" id="KW-0285">Flavoprotein</keyword>
<dbReference type="PANTHER" id="PTHR11552:SF201">
    <property type="entry name" value="GLUCOSE-METHANOL-CHOLINE OXIDOREDUCTASE N-TERMINAL DOMAIN-CONTAINING PROTEIN"/>
    <property type="match status" value="1"/>
</dbReference>
<dbReference type="EMBL" id="MNAD01001400">
    <property type="protein sequence ID" value="OJT05708.1"/>
    <property type="molecule type" value="Genomic_DNA"/>
</dbReference>
<dbReference type="GO" id="GO:0050660">
    <property type="term" value="F:flavin adenine dinucleotide binding"/>
    <property type="evidence" value="ECO:0007669"/>
    <property type="project" value="InterPro"/>
</dbReference>
<protein>
    <submittedName>
        <fullName evidence="8">L-sorbose 1-dehydrogenase</fullName>
    </submittedName>
</protein>
<comment type="caution">
    <text evidence="8">The sequence shown here is derived from an EMBL/GenBank/DDBJ whole genome shotgun (WGS) entry which is preliminary data.</text>
</comment>
<keyword evidence="4" id="KW-0732">Signal</keyword>
<dbReference type="InterPro" id="IPR007867">
    <property type="entry name" value="GMC_OxRtase_C"/>
</dbReference>
<dbReference type="PANTHER" id="PTHR11552">
    <property type="entry name" value="GLUCOSE-METHANOL-CHOLINE GMC OXIDOREDUCTASE"/>
    <property type="match status" value="1"/>
</dbReference>
<evidence type="ECO:0000259" key="7">
    <source>
        <dbReference type="PROSITE" id="PS00624"/>
    </source>
</evidence>
<dbReference type="Gene3D" id="3.30.560.10">
    <property type="entry name" value="Glucose Oxidase, domain 3"/>
    <property type="match status" value="1"/>
</dbReference>
<dbReference type="Proteomes" id="UP000184267">
    <property type="component" value="Unassembled WGS sequence"/>
</dbReference>
<evidence type="ECO:0000256" key="3">
    <source>
        <dbReference type="ARBA" id="ARBA00022630"/>
    </source>
</evidence>
<keyword evidence="5" id="KW-0274">FAD</keyword>
<dbReference type="SUPFAM" id="SSF54373">
    <property type="entry name" value="FAD-linked reductases, C-terminal domain"/>
    <property type="match status" value="1"/>
</dbReference>
<evidence type="ECO:0000313" key="8">
    <source>
        <dbReference type="EMBL" id="OJT05708.1"/>
    </source>
</evidence>
<comment type="similarity">
    <text evidence="2">Belongs to the GMC oxidoreductase family.</text>
</comment>
<gene>
    <name evidence="8" type="ORF">TRAPUB_3463</name>
</gene>
<name>A0A1M2VDU6_TRAPU</name>
<dbReference type="Pfam" id="PF05199">
    <property type="entry name" value="GMC_oxred_C"/>
    <property type="match status" value="1"/>
</dbReference>
<dbReference type="AlphaFoldDB" id="A0A1M2VDU6"/>
<dbReference type="SUPFAM" id="SSF51905">
    <property type="entry name" value="FAD/NAD(P)-binding domain"/>
    <property type="match status" value="1"/>
</dbReference>
<evidence type="ECO:0000256" key="5">
    <source>
        <dbReference type="ARBA" id="ARBA00022827"/>
    </source>
</evidence>
<dbReference type="InterPro" id="IPR000172">
    <property type="entry name" value="GMC_OxRdtase_N"/>
</dbReference>
<dbReference type="OrthoDB" id="269227at2759"/>
<dbReference type="PIRSF" id="PIRSF000137">
    <property type="entry name" value="Alcohol_oxidase"/>
    <property type="match status" value="1"/>
</dbReference>
<dbReference type="PROSITE" id="PS00624">
    <property type="entry name" value="GMC_OXRED_2"/>
    <property type="match status" value="1"/>
</dbReference>
<accession>A0A1M2VDU6</accession>
<evidence type="ECO:0000313" key="9">
    <source>
        <dbReference type="Proteomes" id="UP000184267"/>
    </source>
</evidence>
<organism evidence="8 9">
    <name type="scientific">Trametes pubescens</name>
    <name type="common">White-rot fungus</name>
    <dbReference type="NCBI Taxonomy" id="154538"/>
    <lineage>
        <taxon>Eukaryota</taxon>
        <taxon>Fungi</taxon>
        <taxon>Dikarya</taxon>
        <taxon>Basidiomycota</taxon>
        <taxon>Agaricomycotina</taxon>
        <taxon>Agaricomycetes</taxon>
        <taxon>Polyporales</taxon>
        <taxon>Polyporaceae</taxon>
        <taxon>Trametes</taxon>
    </lineage>
</organism>
<keyword evidence="9" id="KW-1185">Reference proteome</keyword>
<proteinExistence type="inferred from homology"/>
<comment type="cofactor">
    <cofactor evidence="1">
        <name>FAD</name>
        <dbReference type="ChEBI" id="CHEBI:57692"/>
    </cofactor>
</comment>
<dbReference type="InterPro" id="IPR012132">
    <property type="entry name" value="GMC_OxRdtase"/>
</dbReference>
<reference evidence="8 9" key="1">
    <citation type="submission" date="2016-10" db="EMBL/GenBank/DDBJ databases">
        <title>Genome sequence of the basidiomycete white-rot fungus Trametes pubescens.</title>
        <authorList>
            <person name="Makela M.R."/>
            <person name="Granchi Z."/>
            <person name="Peng M."/>
            <person name="De Vries R.P."/>
            <person name="Grigoriev I."/>
            <person name="Riley R."/>
            <person name="Hilden K."/>
        </authorList>
    </citation>
    <scope>NUCLEOTIDE SEQUENCE [LARGE SCALE GENOMIC DNA]</scope>
    <source>
        <strain evidence="8 9">FBCC735</strain>
    </source>
</reference>
<dbReference type="Gene3D" id="3.50.50.60">
    <property type="entry name" value="FAD/NAD(P)-binding domain"/>
    <property type="match status" value="2"/>
</dbReference>
<feature type="domain" description="Glucose-methanol-choline oxidoreductase N-terminal" evidence="7">
    <location>
        <begin position="248"/>
        <end position="262"/>
    </location>
</feature>
<evidence type="ECO:0000256" key="6">
    <source>
        <dbReference type="ARBA" id="ARBA00023002"/>
    </source>
</evidence>
<dbReference type="GO" id="GO:0016614">
    <property type="term" value="F:oxidoreductase activity, acting on CH-OH group of donors"/>
    <property type="evidence" value="ECO:0007669"/>
    <property type="project" value="InterPro"/>
</dbReference>
<dbReference type="Pfam" id="PF00732">
    <property type="entry name" value="GMC_oxred_N"/>
    <property type="match status" value="1"/>
</dbReference>
<evidence type="ECO:0000256" key="4">
    <source>
        <dbReference type="ARBA" id="ARBA00022729"/>
    </source>
</evidence>
<evidence type="ECO:0000256" key="2">
    <source>
        <dbReference type="ARBA" id="ARBA00010790"/>
    </source>
</evidence>
<dbReference type="InterPro" id="IPR036188">
    <property type="entry name" value="FAD/NAD-bd_sf"/>
</dbReference>
<sequence length="547" mass="59418">MASTATAQDFTSVNFDYIIVGGGTTGLVLAARYDTSLVIWIPAHRDKFTNVSLSEDPAVVVGVIEAGEWYPGVDGVSVPAFETLGNPGWNWAEFLKYMKKAETTMPLSPDVRPEYGISTAQSAQWHGGSGPIVKSYPTNFNALHIHITDALEELGVPKNPEPSNGVNVGSVTTFAAVDPRTATRSYSATAYYEPNVGRKNLVVLTGAFASRIIFRPGSSPLLATGVEFVHNDKPFTAVARKEVILCAGAFQSPQLLELSGIGNKEILNKHGIKVLLDLPGTRRLTLLTEDHEGVITIHEIDPKYETVDFLQDPEEAKLQQELYKAQKGYLSSALATILGFVPAKALASDSQVRKWKEMGENAMLAASPGLKKQLELQMKWLDDETSAEAELIPFPGFFLPCGLKPEPNTRYSSLLASTMHPLSRGSVHIASADPKQQPAIDPNYFANPVDLEMMLALIKFTLKLYQTSPLSDVVRKQVAPSPEQSATDEALVEYIKNNCNTVYHPLGSAAMLPQEDGGVVSPELKVYGTANLRVVRLFTILGAVMSD</sequence>
<dbReference type="STRING" id="154538.A0A1M2VDU6"/>
<keyword evidence="6" id="KW-0560">Oxidoreductase</keyword>
<dbReference type="OMA" id="VIEAGEW"/>